<feature type="region of interest" description="Disordered" evidence="15">
    <location>
        <begin position="33"/>
        <end position="53"/>
    </location>
</feature>
<evidence type="ECO:0000256" key="6">
    <source>
        <dbReference type="ARBA" id="ARBA00022499"/>
    </source>
</evidence>
<evidence type="ECO:0000256" key="12">
    <source>
        <dbReference type="ARBA" id="ARBA00034776"/>
    </source>
</evidence>
<keyword evidence="10" id="KW-0175">Coiled coil</keyword>
<organism evidence="16 17">
    <name type="scientific">Eumeta variegata</name>
    <name type="common">Bagworm moth</name>
    <name type="synonym">Eumeta japonica</name>
    <dbReference type="NCBI Taxonomy" id="151549"/>
    <lineage>
        <taxon>Eukaryota</taxon>
        <taxon>Metazoa</taxon>
        <taxon>Ecdysozoa</taxon>
        <taxon>Arthropoda</taxon>
        <taxon>Hexapoda</taxon>
        <taxon>Insecta</taxon>
        <taxon>Pterygota</taxon>
        <taxon>Neoptera</taxon>
        <taxon>Endopterygota</taxon>
        <taxon>Lepidoptera</taxon>
        <taxon>Glossata</taxon>
        <taxon>Ditrysia</taxon>
        <taxon>Tineoidea</taxon>
        <taxon>Psychidae</taxon>
        <taxon>Oiketicinae</taxon>
        <taxon>Eumeta</taxon>
    </lineage>
</organism>
<evidence type="ECO:0000256" key="5">
    <source>
        <dbReference type="ARBA" id="ARBA00022490"/>
    </source>
</evidence>
<evidence type="ECO:0000256" key="2">
    <source>
        <dbReference type="ARBA" id="ARBA00004529"/>
    </source>
</evidence>
<comment type="subcellular location">
    <subcellularLocation>
        <location evidence="3">Cytoplasm</location>
        <location evidence="3">Cell cortex</location>
    </subcellularLocation>
    <subcellularLocation>
        <location evidence="1">Cytoplasm</location>
        <location evidence="1">Cytoskeleton</location>
        <location evidence="1">Microtubule organizing center</location>
        <location evidence="1">Centrosome</location>
    </subcellularLocation>
    <subcellularLocation>
        <location evidence="2">Cytoplasm</location>
        <location evidence="2">Cytoskeleton</location>
        <location evidence="2">Stress fiber</location>
    </subcellularLocation>
    <subcellularLocation>
        <location evidence="4">Cytoplasm</location>
        <location evidence="4">Myofibril</location>
    </subcellularLocation>
</comment>
<name>A0A4C1T5K4_EUMVA</name>
<dbReference type="InterPro" id="IPR008603">
    <property type="entry name" value="DCTN4"/>
</dbReference>
<evidence type="ECO:0000256" key="8">
    <source>
        <dbReference type="ARBA" id="ARBA00022843"/>
    </source>
</evidence>
<keyword evidence="11" id="KW-0206">Cytoskeleton</keyword>
<accession>A0A4C1T5K4</accession>
<comment type="subunit">
    <text evidence="14">Subunit of dynactin, a multiprotein complex part of a tripartite complex with dynein and a adapter, such as BICDL1, BICD2 or HOOK3. The dynactin complex is built around ACTR1A/ACTB filament and consists of an actin-related filament composed of a shoulder domain, a pointed end and a barbed end. Its length is defined by its flexible shoulder domain. The soulder is composed of 2 DCTN1 subunits, 4 DCTN2 and 2 DCTN3. The 4 DCNT2 (via N-terminus) bind the ACTR1A filament and act as molecular rulers to determine the length. The pointed end is important for binding dynein-dynactin cargo adapters. Consists of 4 subunits: ACTR10, DCNT4, DCTN5 and DCTN6. The barbed end is composed of a CAPZA1:CAPZB heterodimers, which binds ACTR1A/ACTB filament and dynactin and stabilizes dynactin. Interacts with ATP7B, but not ATP7A, in a copper-dependent manner. Interacts with ANK2; this interaction is required for localization at costameres. Interacts with N4BP2L1.</text>
</comment>
<evidence type="ECO:0000256" key="13">
    <source>
        <dbReference type="ARBA" id="ARBA00034864"/>
    </source>
</evidence>
<comment type="similarity">
    <text evidence="12">Belongs to the dynactin subunit 4 family.</text>
</comment>
<evidence type="ECO:0000256" key="3">
    <source>
        <dbReference type="ARBA" id="ARBA00004544"/>
    </source>
</evidence>
<evidence type="ECO:0000256" key="10">
    <source>
        <dbReference type="ARBA" id="ARBA00023054"/>
    </source>
</evidence>
<dbReference type="PANTHER" id="PTHR13034">
    <property type="entry name" value="DYNACTIN P62 SUBUNIT"/>
    <property type="match status" value="1"/>
</dbReference>
<dbReference type="Pfam" id="PF05502">
    <property type="entry name" value="Dynactin_p62"/>
    <property type="match status" value="1"/>
</dbReference>
<proteinExistence type="inferred from homology"/>
<evidence type="ECO:0000256" key="7">
    <source>
        <dbReference type="ARBA" id="ARBA00022553"/>
    </source>
</evidence>
<keyword evidence="6" id="KW-1017">Isopeptide bond</keyword>
<evidence type="ECO:0000256" key="9">
    <source>
        <dbReference type="ARBA" id="ARBA00022990"/>
    </source>
</evidence>
<evidence type="ECO:0000256" key="15">
    <source>
        <dbReference type="SAM" id="MobiDB-lite"/>
    </source>
</evidence>
<keyword evidence="8" id="KW-0832">Ubl conjugation</keyword>
<dbReference type="STRING" id="151549.A0A4C1T5K4"/>
<gene>
    <name evidence="16" type="primary">DCTN4</name>
    <name evidence="16" type="ORF">EVAR_76501_1</name>
</gene>
<protein>
    <recommendedName>
        <fullName evidence="13">Dynactin subunit 4</fullName>
    </recommendedName>
</protein>
<dbReference type="GO" id="GO:0001725">
    <property type="term" value="C:stress fiber"/>
    <property type="evidence" value="ECO:0007669"/>
    <property type="project" value="UniProtKB-SubCell"/>
</dbReference>
<reference evidence="16 17" key="1">
    <citation type="journal article" date="2019" name="Commun. Biol.">
        <title>The bagworm genome reveals a unique fibroin gene that provides high tensile strength.</title>
        <authorList>
            <person name="Kono N."/>
            <person name="Nakamura H."/>
            <person name="Ohtoshi R."/>
            <person name="Tomita M."/>
            <person name="Numata K."/>
            <person name="Arakawa K."/>
        </authorList>
    </citation>
    <scope>NUCLEOTIDE SEQUENCE [LARGE SCALE GENOMIC DNA]</scope>
</reference>
<dbReference type="PANTHER" id="PTHR13034:SF2">
    <property type="entry name" value="DYNACTIN SUBUNIT 4"/>
    <property type="match status" value="1"/>
</dbReference>
<sequence>MPSSEARLKKNRCSSCFDCPSCFHTLSTRATLAQPRQPATTSDSAPSGDAKVENKQPKKMYYLSCFNCRWTSRDVGIPDQPVASGGWPERISPFATRVNQLLEYYKAIGLQEKQEKLERERKKFTIRGKYITLTDKTGLTGAMARNIAGLPSGDSGSSSIIANFKPSETVDEINDLPEDIFTKEVNLKQKTRDPLPAWLAVSATHSDATDV</sequence>
<keyword evidence="17" id="KW-1185">Reference proteome</keyword>
<dbReference type="GO" id="GO:0005938">
    <property type="term" value="C:cell cortex"/>
    <property type="evidence" value="ECO:0007669"/>
    <property type="project" value="UniProtKB-SubCell"/>
</dbReference>
<dbReference type="Proteomes" id="UP000299102">
    <property type="component" value="Unassembled WGS sequence"/>
</dbReference>
<dbReference type="GO" id="GO:0005813">
    <property type="term" value="C:centrosome"/>
    <property type="evidence" value="ECO:0007669"/>
    <property type="project" value="UniProtKB-SubCell"/>
</dbReference>
<evidence type="ECO:0000256" key="4">
    <source>
        <dbReference type="ARBA" id="ARBA00004657"/>
    </source>
</evidence>
<evidence type="ECO:0000256" key="1">
    <source>
        <dbReference type="ARBA" id="ARBA00004300"/>
    </source>
</evidence>
<dbReference type="GO" id="GO:0005869">
    <property type="term" value="C:dynactin complex"/>
    <property type="evidence" value="ECO:0007669"/>
    <property type="project" value="InterPro"/>
</dbReference>
<evidence type="ECO:0000313" key="16">
    <source>
        <dbReference type="EMBL" id="GBP09475.1"/>
    </source>
</evidence>
<dbReference type="AlphaFoldDB" id="A0A4C1T5K4"/>
<comment type="caution">
    <text evidence="16">The sequence shown here is derived from an EMBL/GenBank/DDBJ whole genome shotgun (WGS) entry which is preliminary data.</text>
</comment>
<dbReference type="OrthoDB" id="283815at2759"/>
<evidence type="ECO:0000256" key="14">
    <source>
        <dbReference type="ARBA" id="ARBA00093507"/>
    </source>
</evidence>
<keyword evidence="7" id="KW-0597">Phosphoprotein</keyword>
<evidence type="ECO:0000313" key="17">
    <source>
        <dbReference type="Proteomes" id="UP000299102"/>
    </source>
</evidence>
<dbReference type="GO" id="GO:0030016">
    <property type="term" value="C:myofibril"/>
    <property type="evidence" value="ECO:0007669"/>
    <property type="project" value="UniProtKB-SubCell"/>
</dbReference>
<evidence type="ECO:0000256" key="11">
    <source>
        <dbReference type="ARBA" id="ARBA00023212"/>
    </source>
</evidence>
<dbReference type="EMBL" id="BGZK01000036">
    <property type="protein sequence ID" value="GBP09475.1"/>
    <property type="molecule type" value="Genomic_DNA"/>
</dbReference>
<keyword evidence="9" id="KW-0007">Acetylation</keyword>
<keyword evidence="5" id="KW-0963">Cytoplasm</keyword>